<accession>A0A6U0U5F4</accession>
<proteinExistence type="predicted"/>
<evidence type="ECO:0000313" key="1">
    <source>
        <dbReference type="EMBL" id="CAD9703593.1"/>
    </source>
</evidence>
<dbReference type="AlphaFoldDB" id="A0A6U0U5F4"/>
<sequence length="444" mass="50463">MKQNRCNHYFKLLFAASILNTSCIAFTSTLSSPQAAFTQTGRINRDTAALHARGYDEDHGGNFKRLMLRSSMKQFLTQRSIQSFVYLLFECRDVQTAIWIENFVGSNDLLHYHGTGKFNMTKHPEWDTILVNMIDEPATSVTSSIKQRGRGSLGIYNPLTGKRNKINPYLDTEDKILEIEIDINPVSLVSRIMSVREHLAREWFEDLKLLLSVNSMILDSYEDAMMDDDEEEEPFSFPDIYGDFSNSVQSNEDLLAASGSENKSYDSIQKYMISSYSGFDGMTSSPLRKSNFDLLFLLSTQESVHRVLKSYKEAGKSKEFLFIWLKDFYAKHVGTYFDGPQQLGSSDEFLVDILTTPLSINTDDDKKIGIIDTHAIAEDIVKTRAKVAKDWRMISMDIPEEHASLQKMLYTAKMAKWVQNVMDSNSNASQVVEEGVIVEGGEFE</sequence>
<evidence type="ECO:0000313" key="2">
    <source>
        <dbReference type="EMBL" id="CAD9703613.1"/>
    </source>
</evidence>
<reference evidence="1" key="1">
    <citation type="submission" date="2021-01" db="EMBL/GenBank/DDBJ databases">
        <authorList>
            <person name="Corre E."/>
            <person name="Pelletier E."/>
            <person name="Niang G."/>
            <person name="Scheremetjew M."/>
            <person name="Finn R."/>
            <person name="Kale V."/>
            <person name="Holt S."/>
            <person name="Cochrane G."/>
            <person name="Meng A."/>
            <person name="Brown T."/>
            <person name="Cohen L."/>
        </authorList>
    </citation>
    <scope>NUCLEOTIDE SEQUENCE</scope>
    <source>
        <strain evidence="1">CCMP1452</strain>
    </source>
</reference>
<dbReference type="EMBL" id="HBHI01031289">
    <property type="protein sequence ID" value="CAD9703593.1"/>
    <property type="molecule type" value="Transcribed_RNA"/>
</dbReference>
<organism evidence="1">
    <name type="scientific">Eucampia antarctica</name>
    <dbReference type="NCBI Taxonomy" id="49252"/>
    <lineage>
        <taxon>Eukaryota</taxon>
        <taxon>Sar</taxon>
        <taxon>Stramenopiles</taxon>
        <taxon>Ochrophyta</taxon>
        <taxon>Bacillariophyta</taxon>
        <taxon>Mediophyceae</taxon>
        <taxon>Biddulphiophycidae</taxon>
        <taxon>Hemiaulales</taxon>
        <taxon>Hemiaulaceae</taxon>
        <taxon>Eucampia</taxon>
    </lineage>
</organism>
<dbReference type="EMBL" id="HBHI01031300">
    <property type="protein sequence ID" value="CAD9703613.1"/>
    <property type="molecule type" value="Transcribed_RNA"/>
</dbReference>
<protein>
    <submittedName>
        <fullName evidence="1">Uncharacterized protein</fullName>
    </submittedName>
</protein>
<name>A0A6U0U5F4_9STRA</name>
<gene>
    <name evidence="1" type="ORF">EANT1437_LOCUS16125</name>
    <name evidence="2" type="ORF">EANT1437_LOCUS16132</name>
</gene>